<feature type="domain" description="Lipid-binding serum glycoprotein C-terminal" evidence="1">
    <location>
        <begin position="113"/>
        <end position="310"/>
    </location>
</feature>
<dbReference type="GO" id="GO:0005615">
    <property type="term" value="C:extracellular space"/>
    <property type="evidence" value="ECO:0007669"/>
    <property type="project" value="TreeGrafter"/>
</dbReference>
<dbReference type="SUPFAM" id="SSF55394">
    <property type="entry name" value="Bactericidal permeability-increasing protein, BPI"/>
    <property type="match status" value="2"/>
</dbReference>
<dbReference type="PANTHER" id="PTHR10504">
    <property type="entry name" value="BACTERICIDAL PERMEABILITY-INCREASING BPI PROTEIN-RELATED"/>
    <property type="match status" value="1"/>
</dbReference>
<evidence type="ECO:0000313" key="3">
    <source>
        <dbReference type="RefSeq" id="XP_008293011.1"/>
    </source>
</evidence>
<dbReference type="GO" id="GO:0120017">
    <property type="term" value="F:ceramide transfer activity"/>
    <property type="evidence" value="ECO:0007669"/>
    <property type="project" value="TreeGrafter"/>
</dbReference>
<dbReference type="AlphaFoldDB" id="A0A9Y4KMV1"/>
<accession>A0A9Y4KMV1</accession>
<dbReference type="Pfam" id="PF02886">
    <property type="entry name" value="LBP_BPI_CETP_C"/>
    <property type="match status" value="1"/>
</dbReference>
<protein>
    <submittedName>
        <fullName evidence="3">Phospholipid transfer protein-like</fullName>
    </submittedName>
</protein>
<keyword evidence="2" id="KW-1185">Reference proteome</keyword>
<dbReference type="InterPro" id="IPR001124">
    <property type="entry name" value="Lipid-bd_serum_glycop_C"/>
</dbReference>
<dbReference type="Proteomes" id="UP000694891">
    <property type="component" value="Unplaced"/>
</dbReference>
<evidence type="ECO:0000259" key="1">
    <source>
        <dbReference type="SMART" id="SM00329"/>
    </source>
</evidence>
<dbReference type="InterPro" id="IPR017943">
    <property type="entry name" value="Bactericidal_perm-incr_a/b_dom"/>
</dbReference>
<dbReference type="InterPro" id="IPR032942">
    <property type="entry name" value="BPI/LBP/Plunc"/>
</dbReference>
<proteinExistence type="predicted"/>
<dbReference type="Gene3D" id="3.15.20.10">
    <property type="entry name" value="Bactericidal permeability-increasing protein, domain 2"/>
    <property type="match status" value="1"/>
</dbReference>
<dbReference type="GO" id="GO:1904121">
    <property type="term" value="F:phosphatidylethanolamine transfer activity"/>
    <property type="evidence" value="ECO:0007669"/>
    <property type="project" value="TreeGrafter"/>
</dbReference>
<dbReference type="SMART" id="SM00329">
    <property type="entry name" value="BPI2"/>
    <property type="match status" value="1"/>
</dbReference>
<sequence length="328" mass="35992">MPQCTATADQIELVTDSISGRALNWLLQLLRRFFNLLFCPAVQRYGLPYVNQMLDTIAMTAEVFPKFGISIDYSVTRDVQVTATSLDMSFKGLVFRQGENAAALNPGVDPVFTQNGHMAYVGISDFVFNSGATSFYNAGALGKKFEKIPSRATRVLLRIRQFFTQPWRMTAPLVAGIELTEAPRISITQAQGVTVNLRVRVTTASERANSAPKTVSSVSATCQASLKVTIQGSAQENRLNLPYSNVQCRIVTSNQLKQILVRPLQGLLNDRLNNFLEGWFYGGVPVPLPKGVIFTQGIIEYHDGFIVVGGNLNLTPAGRQALGDRNGR</sequence>
<dbReference type="GeneID" id="103366922"/>
<dbReference type="GO" id="GO:0035627">
    <property type="term" value="P:ceramide transport"/>
    <property type="evidence" value="ECO:0007669"/>
    <property type="project" value="TreeGrafter"/>
</dbReference>
<dbReference type="GO" id="GO:0034375">
    <property type="term" value="P:high-density lipoprotein particle remodeling"/>
    <property type="evidence" value="ECO:0007669"/>
    <property type="project" value="TreeGrafter"/>
</dbReference>
<dbReference type="GO" id="GO:1990050">
    <property type="term" value="F:phosphatidic acid transfer activity"/>
    <property type="evidence" value="ECO:0007669"/>
    <property type="project" value="TreeGrafter"/>
</dbReference>
<dbReference type="RefSeq" id="XP_008293011.1">
    <property type="nucleotide sequence ID" value="XM_008294789.1"/>
</dbReference>
<organism evidence="2 3">
    <name type="scientific">Stegastes partitus</name>
    <name type="common">bicolor damselfish</name>
    <dbReference type="NCBI Taxonomy" id="144197"/>
    <lineage>
        <taxon>Eukaryota</taxon>
        <taxon>Metazoa</taxon>
        <taxon>Chordata</taxon>
        <taxon>Craniata</taxon>
        <taxon>Vertebrata</taxon>
        <taxon>Euteleostomi</taxon>
        <taxon>Actinopterygii</taxon>
        <taxon>Neopterygii</taxon>
        <taxon>Teleostei</taxon>
        <taxon>Neoteleostei</taxon>
        <taxon>Acanthomorphata</taxon>
        <taxon>Ovalentaria</taxon>
        <taxon>Pomacentridae</taxon>
        <taxon>Stegastes</taxon>
    </lineage>
</organism>
<name>A0A9Y4KMV1_9TELE</name>
<evidence type="ECO:0000313" key="2">
    <source>
        <dbReference type="Proteomes" id="UP000694891"/>
    </source>
</evidence>
<dbReference type="GO" id="GO:0008289">
    <property type="term" value="F:lipid binding"/>
    <property type="evidence" value="ECO:0007669"/>
    <property type="project" value="InterPro"/>
</dbReference>
<gene>
    <name evidence="3" type="primary">LOC103366922</name>
</gene>
<reference evidence="3" key="1">
    <citation type="submission" date="2025-08" db="UniProtKB">
        <authorList>
            <consortium name="RefSeq"/>
        </authorList>
    </citation>
    <scope>IDENTIFICATION</scope>
</reference>
<dbReference type="PANTHER" id="PTHR10504:SF16">
    <property type="entry name" value="PHOSPHOLIPID TRANSFER PROTEIN"/>
    <property type="match status" value="1"/>
</dbReference>